<accession>A0ABV3IR28</accession>
<dbReference type="RefSeq" id="WP_366086899.1">
    <property type="nucleotide sequence ID" value="NZ_JBFASG010000003.1"/>
</dbReference>
<evidence type="ECO:0000256" key="1">
    <source>
        <dbReference type="SAM" id="MobiDB-lite"/>
    </source>
</evidence>
<evidence type="ECO:0008006" key="4">
    <source>
        <dbReference type="Google" id="ProtNLM"/>
    </source>
</evidence>
<feature type="compositionally biased region" description="Basic and acidic residues" evidence="1">
    <location>
        <begin position="27"/>
        <end position="36"/>
    </location>
</feature>
<evidence type="ECO:0000313" key="3">
    <source>
        <dbReference type="Proteomes" id="UP001552479"/>
    </source>
</evidence>
<keyword evidence="3" id="KW-1185">Reference proteome</keyword>
<dbReference type="EMBL" id="JBFASG010000003">
    <property type="protein sequence ID" value="MEV4922241.1"/>
    <property type="molecule type" value="Genomic_DNA"/>
</dbReference>
<proteinExistence type="predicted"/>
<name>A0ABV3IR28_9ACTN</name>
<sequence>MAEANSSADARAVTAHPQAKPGYGKRTAPDQARRTSNDFAHLPPREASIAAFIDRLPEGAAMDAKTLAASVPDYGQAACRTALNRLTEAGHLRRVTERTKSDGRSNHWVTRTYFTRTPRDDDWWADFQAGNVPKPRQRPEPRPEPPEEPEPQPRAAGKPPRSQAYEALALAGRMDPRMTLSARDCKALEPLAEEWLARGATPEDIARELTAGLPPEVHHAASVARYRLQEKIPPERPAPAPAAPGRVIRILECMLCRTPGRPEALPGGFCRDCRGEPTPPTVYAIPPREVRRRADAIRASIGAVHAAALRPTAPVPATAAPCAFPSPT</sequence>
<evidence type="ECO:0000313" key="2">
    <source>
        <dbReference type="EMBL" id="MEV4922241.1"/>
    </source>
</evidence>
<protein>
    <recommendedName>
        <fullName evidence="4">MarR family transcriptional regulator</fullName>
    </recommendedName>
</protein>
<comment type="caution">
    <text evidence="2">The sequence shown here is derived from an EMBL/GenBank/DDBJ whole genome shotgun (WGS) entry which is preliminary data.</text>
</comment>
<feature type="region of interest" description="Disordered" evidence="1">
    <location>
        <begin position="1"/>
        <end position="43"/>
    </location>
</feature>
<organism evidence="2 3">
    <name type="scientific">Streptomyces roseoverticillatus</name>
    <dbReference type="NCBI Taxonomy" id="66429"/>
    <lineage>
        <taxon>Bacteria</taxon>
        <taxon>Bacillati</taxon>
        <taxon>Actinomycetota</taxon>
        <taxon>Actinomycetes</taxon>
        <taxon>Kitasatosporales</taxon>
        <taxon>Streptomycetaceae</taxon>
        <taxon>Streptomyces</taxon>
    </lineage>
</organism>
<gene>
    <name evidence="2" type="ORF">AB0L03_05225</name>
</gene>
<feature type="region of interest" description="Disordered" evidence="1">
    <location>
        <begin position="124"/>
        <end position="162"/>
    </location>
</feature>
<reference evidence="2 3" key="1">
    <citation type="submission" date="2024-06" db="EMBL/GenBank/DDBJ databases">
        <title>The Natural Products Discovery Center: Release of the First 8490 Sequenced Strains for Exploring Actinobacteria Biosynthetic Diversity.</title>
        <authorList>
            <person name="Kalkreuter E."/>
            <person name="Kautsar S.A."/>
            <person name="Yang D."/>
            <person name="Bader C.D."/>
            <person name="Teijaro C.N."/>
            <person name="Fluegel L."/>
            <person name="Davis C.M."/>
            <person name="Simpson J.R."/>
            <person name="Lauterbach L."/>
            <person name="Steele A.D."/>
            <person name="Gui C."/>
            <person name="Meng S."/>
            <person name="Li G."/>
            <person name="Viehrig K."/>
            <person name="Ye F."/>
            <person name="Su P."/>
            <person name="Kiefer A.F."/>
            <person name="Nichols A."/>
            <person name="Cepeda A.J."/>
            <person name="Yan W."/>
            <person name="Fan B."/>
            <person name="Jiang Y."/>
            <person name="Adhikari A."/>
            <person name="Zheng C.-J."/>
            <person name="Schuster L."/>
            <person name="Cowan T.M."/>
            <person name="Smanski M.J."/>
            <person name="Chevrette M.G."/>
            <person name="De Carvalho L.P.S."/>
            <person name="Shen B."/>
        </authorList>
    </citation>
    <scope>NUCLEOTIDE SEQUENCE [LARGE SCALE GENOMIC DNA]</scope>
    <source>
        <strain evidence="2 3">NPDC053791</strain>
    </source>
</reference>
<dbReference type="Proteomes" id="UP001552479">
    <property type="component" value="Unassembled WGS sequence"/>
</dbReference>